<proteinExistence type="predicted"/>
<name>A0A4C1T3K6_EUMVA</name>
<sequence length="195" mass="21464">MDRELGTSSSPLRFPSRGLRDANPDGTTGEQHCVLMVKAIVWILIVRERSTAPYSTPIDYDVGGKGRKLSEPLISSSDRALPVIVHSFNAPPLEKVVCENSHHFTSDPLINSGLIQEYRFRACVKGVREAILLLASATSATADGLAPEGASQTKKFCLQVIKKRPRKKFCLQVIKKRPRKPDVADVHEWCSAATV</sequence>
<dbReference type="Proteomes" id="UP000299102">
    <property type="component" value="Unassembled WGS sequence"/>
</dbReference>
<reference evidence="2 3" key="1">
    <citation type="journal article" date="2019" name="Commun. Biol.">
        <title>The bagworm genome reveals a unique fibroin gene that provides high tensile strength.</title>
        <authorList>
            <person name="Kono N."/>
            <person name="Nakamura H."/>
            <person name="Ohtoshi R."/>
            <person name="Tomita M."/>
            <person name="Numata K."/>
            <person name="Arakawa K."/>
        </authorList>
    </citation>
    <scope>NUCLEOTIDE SEQUENCE [LARGE SCALE GENOMIC DNA]</scope>
</reference>
<feature type="compositionally biased region" description="Polar residues" evidence="1">
    <location>
        <begin position="1"/>
        <end position="11"/>
    </location>
</feature>
<organism evidence="2 3">
    <name type="scientific">Eumeta variegata</name>
    <name type="common">Bagworm moth</name>
    <name type="synonym">Eumeta japonica</name>
    <dbReference type="NCBI Taxonomy" id="151549"/>
    <lineage>
        <taxon>Eukaryota</taxon>
        <taxon>Metazoa</taxon>
        <taxon>Ecdysozoa</taxon>
        <taxon>Arthropoda</taxon>
        <taxon>Hexapoda</taxon>
        <taxon>Insecta</taxon>
        <taxon>Pterygota</taxon>
        <taxon>Neoptera</taxon>
        <taxon>Endopterygota</taxon>
        <taxon>Lepidoptera</taxon>
        <taxon>Glossata</taxon>
        <taxon>Ditrysia</taxon>
        <taxon>Tineoidea</taxon>
        <taxon>Psychidae</taxon>
        <taxon>Oiketicinae</taxon>
        <taxon>Eumeta</taxon>
    </lineage>
</organism>
<dbReference type="OrthoDB" id="533508at2759"/>
<protein>
    <submittedName>
        <fullName evidence="2">Uncharacterized protein</fullName>
    </submittedName>
</protein>
<dbReference type="EMBL" id="BGZK01000029">
    <property type="protein sequence ID" value="GBP08037.1"/>
    <property type="molecule type" value="Genomic_DNA"/>
</dbReference>
<gene>
    <name evidence="2" type="ORF">EVAR_2856_1</name>
</gene>
<feature type="region of interest" description="Disordered" evidence="1">
    <location>
        <begin position="1"/>
        <end position="25"/>
    </location>
</feature>
<accession>A0A4C1T3K6</accession>
<evidence type="ECO:0000313" key="3">
    <source>
        <dbReference type="Proteomes" id="UP000299102"/>
    </source>
</evidence>
<comment type="caution">
    <text evidence="2">The sequence shown here is derived from an EMBL/GenBank/DDBJ whole genome shotgun (WGS) entry which is preliminary data.</text>
</comment>
<keyword evidence="3" id="KW-1185">Reference proteome</keyword>
<evidence type="ECO:0000313" key="2">
    <source>
        <dbReference type="EMBL" id="GBP08037.1"/>
    </source>
</evidence>
<dbReference type="AlphaFoldDB" id="A0A4C1T3K6"/>
<evidence type="ECO:0000256" key="1">
    <source>
        <dbReference type="SAM" id="MobiDB-lite"/>
    </source>
</evidence>